<evidence type="ECO:0000313" key="1">
    <source>
        <dbReference type="EMBL" id="RID51279.1"/>
    </source>
</evidence>
<dbReference type="AlphaFoldDB" id="A0A397YCU9"/>
<gene>
    <name evidence="1" type="ORF">BRARA_H01957</name>
</gene>
<sequence length="98" mass="11438">MCWTHGERNQRRRRSERRECVSDLEGEETKEFIDLGFVSTKEDLNSELPEILPGHGNISPLGRREYICWKHGSFKLCGDTNINDSLKWWARSVACNLK</sequence>
<name>A0A397YCU9_BRACM</name>
<reference evidence="1 2" key="1">
    <citation type="submission" date="2018-06" db="EMBL/GenBank/DDBJ databases">
        <title>WGS assembly of Brassica rapa FPsc.</title>
        <authorList>
            <person name="Bowman J."/>
            <person name="Kohchi T."/>
            <person name="Yamato K."/>
            <person name="Jenkins J."/>
            <person name="Shu S."/>
            <person name="Ishizaki K."/>
            <person name="Yamaoka S."/>
            <person name="Nishihama R."/>
            <person name="Nakamura Y."/>
            <person name="Berger F."/>
            <person name="Adam C."/>
            <person name="Aki S."/>
            <person name="Althoff F."/>
            <person name="Araki T."/>
            <person name="Arteaga-Vazquez M."/>
            <person name="Balasubrmanian S."/>
            <person name="Bauer D."/>
            <person name="Boehm C."/>
            <person name="Briginshaw L."/>
            <person name="Caballero-Perez J."/>
            <person name="Catarino B."/>
            <person name="Chen F."/>
            <person name="Chiyoda S."/>
            <person name="Chovatia M."/>
            <person name="Davies K."/>
            <person name="Delmans M."/>
            <person name="Demura T."/>
            <person name="Dierschke T."/>
            <person name="Dolan L."/>
            <person name="Dorantes-Acosta A."/>
            <person name="Eklund D."/>
            <person name="Florent S."/>
            <person name="Flores-Sandoval E."/>
            <person name="Fujiyama A."/>
            <person name="Fukuzawa H."/>
            <person name="Galik B."/>
            <person name="Grimanelli D."/>
            <person name="Grimwood J."/>
            <person name="Grossniklaus U."/>
            <person name="Hamada T."/>
            <person name="Haseloff J."/>
            <person name="Hetherington A."/>
            <person name="Higo A."/>
            <person name="Hirakawa Y."/>
            <person name="Hundley H."/>
            <person name="Ikeda Y."/>
            <person name="Inoue K."/>
            <person name="Inoue S."/>
            <person name="Ishida S."/>
            <person name="Jia Q."/>
            <person name="Kakita M."/>
            <person name="Kanazawa T."/>
            <person name="Kawai Y."/>
            <person name="Kawashima T."/>
            <person name="Kennedy M."/>
            <person name="Kinose K."/>
            <person name="Kinoshita T."/>
            <person name="Kohara Y."/>
            <person name="Koide E."/>
            <person name="Komatsu K."/>
            <person name="Kopischke S."/>
            <person name="Kubo M."/>
            <person name="Kyozuka J."/>
            <person name="Lagercrantz U."/>
            <person name="Lin S."/>
            <person name="Lindquist E."/>
            <person name="Lipzen A."/>
            <person name="Lu C."/>
            <person name="Luna E."/>
            <person name="Martienssen R."/>
            <person name="Minamino N."/>
            <person name="Mizutani M."/>
            <person name="Mizutani M."/>
            <person name="Mochizuki N."/>
            <person name="Monte I."/>
            <person name="Mosher R."/>
            <person name="Nagasaki H."/>
            <person name="Nakagami H."/>
            <person name="Naramoto S."/>
            <person name="Nishitani K."/>
            <person name="Ohtani M."/>
            <person name="Okamoto T."/>
            <person name="Okumura M."/>
            <person name="Phillips J."/>
            <person name="Pollak B."/>
            <person name="Reinders A."/>
            <person name="Roevekamp M."/>
            <person name="Sano R."/>
            <person name="Sawa S."/>
            <person name="Schmid M."/>
            <person name="Shirakawa M."/>
            <person name="Solano R."/>
            <person name="Spunde A."/>
            <person name="Suetsugu N."/>
            <person name="Sugano S."/>
            <person name="Sugiyama A."/>
            <person name="Sun R."/>
            <person name="Suzuki Y."/>
            <person name="Takenaka M."/>
            <person name="Takezawa D."/>
            <person name="Tomogane H."/>
            <person name="Tsuzuki M."/>
            <person name="Ueda T."/>
            <person name="Umeda M."/>
            <person name="Ward J."/>
            <person name="Watanabe Y."/>
            <person name="Yazaki K."/>
            <person name="Yokoyama R."/>
            <person name="Yoshitake Y."/>
            <person name="Yotsui I."/>
            <person name="Zachgo S."/>
            <person name="Schmutz J."/>
        </authorList>
    </citation>
    <scope>NUCLEOTIDE SEQUENCE [LARGE SCALE GENOMIC DNA]</scope>
    <source>
        <strain evidence="2">cv. B-3</strain>
    </source>
</reference>
<accession>A0A397YCU9</accession>
<evidence type="ECO:0000313" key="2">
    <source>
        <dbReference type="Proteomes" id="UP000264353"/>
    </source>
</evidence>
<dbReference type="PANTHER" id="PTHR33785:SF2">
    <property type="entry name" value="DUF1685 DOMAIN-CONTAINING PROTEIN"/>
    <property type="match status" value="1"/>
</dbReference>
<proteinExistence type="predicted"/>
<dbReference type="EMBL" id="CM010635">
    <property type="protein sequence ID" value="RID51279.1"/>
    <property type="molecule type" value="Genomic_DNA"/>
</dbReference>
<dbReference type="Proteomes" id="UP000264353">
    <property type="component" value="Chromosome A8"/>
</dbReference>
<dbReference type="PANTHER" id="PTHR33785">
    <property type="entry name" value="OS06G0550800 PROTEIN"/>
    <property type="match status" value="1"/>
</dbReference>
<organism evidence="1 2">
    <name type="scientific">Brassica campestris</name>
    <name type="common">Field mustard</name>
    <dbReference type="NCBI Taxonomy" id="3711"/>
    <lineage>
        <taxon>Eukaryota</taxon>
        <taxon>Viridiplantae</taxon>
        <taxon>Streptophyta</taxon>
        <taxon>Embryophyta</taxon>
        <taxon>Tracheophyta</taxon>
        <taxon>Spermatophyta</taxon>
        <taxon>Magnoliopsida</taxon>
        <taxon>eudicotyledons</taxon>
        <taxon>Gunneridae</taxon>
        <taxon>Pentapetalae</taxon>
        <taxon>rosids</taxon>
        <taxon>malvids</taxon>
        <taxon>Brassicales</taxon>
        <taxon>Brassicaceae</taxon>
        <taxon>Brassiceae</taxon>
        <taxon>Brassica</taxon>
    </lineage>
</organism>
<protein>
    <submittedName>
        <fullName evidence="1">Uncharacterized protein</fullName>
    </submittedName>
</protein>